<comment type="similarity">
    <text evidence="1">Belongs to the ROK (NagC/XylR) family.</text>
</comment>
<evidence type="ECO:0000313" key="3">
    <source>
        <dbReference type="Proteomes" id="UP000755585"/>
    </source>
</evidence>
<sequence length="390" mass="41480">MDKLRPYELAMIRWLVVHGSSTRAALSDELGLSYTSSSRAAQRLVSLGFAVEESADTVDRLGRPQRELSIDPNAAHVVGIVIKDRAIYAVGCDLQGRIVTRATASVPGRGKSFDKVVERIAGLARQIADELPTFDAIGVSIGGVVTESRWVKRSAFLDWAPDADLAGQLGLAFDKVPVTVANDVAALCHDYILFGDGRLAPNFGLITVGRGIGFGSADLGRLPERIDDGHLMTHSPIGGNRTCHLGHTGCAAAYLERQSAVVEVSGKPQQSSFTAIRNALTTGSIPRLGRLNNPDDAAQLLNEASVALGHLVATYAGALQTRKMILGGEDVSALTPPDSPFWNILTDRTSTSLGRDFDPQIDVSILDTDPRDWARGAAAVAVHELLASEA</sequence>
<dbReference type="EMBL" id="JAGINT010000001">
    <property type="protein sequence ID" value="MBP2351784.1"/>
    <property type="molecule type" value="Genomic_DNA"/>
</dbReference>
<dbReference type="InterPro" id="IPR036388">
    <property type="entry name" value="WH-like_DNA-bd_sf"/>
</dbReference>
<comment type="caution">
    <text evidence="2">The sequence shown here is derived from an EMBL/GenBank/DDBJ whole genome shotgun (WGS) entry which is preliminary data.</text>
</comment>
<dbReference type="RefSeq" id="WP_209694643.1">
    <property type="nucleotide sequence ID" value="NZ_BAAAVU010000013.1"/>
</dbReference>
<proteinExistence type="inferred from homology"/>
<accession>A0ABS4UJJ1</accession>
<dbReference type="Proteomes" id="UP000755585">
    <property type="component" value="Unassembled WGS sequence"/>
</dbReference>
<dbReference type="InterPro" id="IPR036390">
    <property type="entry name" value="WH_DNA-bd_sf"/>
</dbReference>
<dbReference type="GO" id="GO:0016301">
    <property type="term" value="F:kinase activity"/>
    <property type="evidence" value="ECO:0007669"/>
    <property type="project" value="UniProtKB-KW"/>
</dbReference>
<name>A0ABS4UJJ1_9ACTN</name>
<dbReference type="Gene3D" id="1.10.10.10">
    <property type="entry name" value="Winged helix-like DNA-binding domain superfamily/Winged helix DNA-binding domain"/>
    <property type="match status" value="1"/>
</dbReference>
<dbReference type="PANTHER" id="PTHR18964:SF149">
    <property type="entry name" value="BIFUNCTIONAL UDP-N-ACETYLGLUCOSAMINE 2-EPIMERASE_N-ACETYLMANNOSAMINE KINASE"/>
    <property type="match status" value="1"/>
</dbReference>
<keyword evidence="3" id="KW-1185">Reference proteome</keyword>
<dbReference type="Gene3D" id="3.30.420.40">
    <property type="match status" value="2"/>
</dbReference>
<keyword evidence="2" id="KW-0808">Transferase</keyword>
<dbReference type="Pfam" id="PF00480">
    <property type="entry name" value="ROK"/>
    <property type="match status" value="1"/>
</dbReference>
<organism evidence="2 3">
    <name type="scientific">Kribbella aluminosa</name>
    <dbReference type="NCBI Taxonomy" id="416017"/>
    <lineage>
        <taxon>Bacteria</taxon>
        <taxon>Bacillati</taxon>
        <taxon>Actinomycetota</taxon>
        <taxon>Actinomycetes</taxon>
        <taxon>Propionibacteriales</taxon>
        <taxon>Kribbellaceae</taxon>
        <taxon>Kribbella</taxon>
    </lineage>
</organism>
<evidence type="ECO:0000313" key="2">
    <source>
        <dbReference type="EMBL" id="MBP2351784.1"/>
    </source>
</evidence>
<dbReference type="InterPro" id="IPR043129">
    <property type="entry name" value="ATPase_NBD"/>
</dbReference>
<dbReference type="InterPro" id="IPR000600">
    <property type="entry name" value="ROK"/>
</dbReference>
<dbReference type="PANTHER" id="PTHR18964">
    <property type="entry name" value="ROK (REPRESSOR, ORF, KINASE) FAMILY"/>
    <property type="match status" value="1"/>
</dbReference>
<gene>
    <name evidence="2" type="ORF">JOF29_002867</name>
</gene>
<keyword evidence="2" id="KW-0418">Kinase</keyword>
<dbReference type="SUPFAM" id="SSF53067">
    <property type="entry name" value="Actin-like ATPase domain"/>
    <property type="match status" value="1"/>
</dbReference>
<protein>
    <submittedName>
        <fullName evidence="2">NBD/HSP70 family sugar kinase</fullName>
    </submittedName>
</protein>
<dbReference type="SUPFAM" id="SSF46785">
    <property type="entry name" value="Winged helix' DNA-binding domain"/>
    <property type="match status" value="1"/>
</dbReference>
<reference evidence="2 3" key="1">
    <citation type="submission" date="2021-03" db="EMBL/GenBank/DDBJ databases">
        <title>Sequencing the genomes of 1000 actinobacteria strains.</title>
        <authorList>
            <person name="Klenk H.-P."/>
        </authorList>
    </citation>
    <scope>NUCLEOTIDE SEQUENCE [LARGE SCALE GENOMIC DNA]</scope>
    <source>
        <strain evidence="2 3">DSM 18824</strain>
    </source>
</reference>
<evidence type="ECO:0000256" key="1">
    <source>
        <dbReference type="ARBA" id="ARBA00006479"/>
    </source>
</evidence>